<evidence type="ECO:0000313" key="4">
    <source>
        <dbReference type="EMBL" id="QXQ15025.1"/>
    </source>
</evidence>
<name>A0ABX8SAY3_9ACTN</name>
<evidence type="ECO:0000256" key="2">
    <source>
        <dbReference type="SAM" id="SignalP"/>
    </source>
</evidence>
<feature type="signal peptide" evidence="2">
    <location>
        <begin position="1"/>
        <end position="26"/>
    </location>
</feature>
<feature type="chain" id="PRO_5045423856" evidence="2">
    <location>
        <begin position="27"/>
        <end position="342"/>
    </location>
</feature>
<keyword evidence="5" id="KW-1185">Reference proteome</keyword>
<dbReference type="Proteomes" id="UP000887023">
    <property type="component" value="Chromosome"/>
</dbReference>
<dbReference type="PROSITE" id="PS50983">
    <property type="entry name" value="FE_B12_PBP"/>
    <property type="match status" value="1"/>
</dbReference>
<dbReference type="InterPro" id="IPR050902">
    <property type="entry name" value="ABC_Transporter_SBP"/>
</dbReference>
<keyword evidence="2" id="KW-0732">Signal</keyword>
<protein>
    <submittedName>
        <fullName evidence="4">ABC transporter substrate-binding protein</fullName>
    </submittedName>
</protein>
<dbReference type="SUPFAM" id="SSF53807">
    <property type="entry name" value="Helical backbone' metal receptor"/>
    <property type="match status" value="1"/>
</dbReference>
<dbReference type="PANTHER" id="PTHR30535:SF4">
    <property type="entry name" value="HEMIN-BINDING PERIPLASMIC PROTEIN HMUT"/>
    <property type="match status" value="1"/>
</dbReference>
<gene>
    <name evidence="4" type="ORF">KV203_06630</name>
</gene>
<dbReference type="Gene3D" id="3.40.50.1980">
    <property type="entry name" value="Nitrogenase molybdenum iron protein domain"/>
    <property type="match status" value="2"/>
</dbReference>
<evidence type="ECO:0000313" key="5">
    <source>
        <dbReference type="Proteomes" id="UP000887023"/>
    </source>
</evidence>
<comment type="similarity">
    <text evidence="1">Belongs to the bacterial solute-binding protein 8 family.</text>
</comment>
<sequence length="342" mass="34319">MSPARTVSKIVLVICALLGASTVACSATGSGSTGAEPTGAGAVTAVLPSDDPPPISTDPQPTLPVTVRSADGSDVTVRDVSRIVAIDRYGTFGTTVFALGLGRNLIGRDIATSFPAAEHIPVVTSGGNQVNAESVLQLRPTVVLTDSSIEPATAFEQIEGAGVPVVSFDPTRSIDNAATQIRAVAAALGVPPLGTALADRTAAEIRQGAAMVPADRTPPKIAFLYARGTGLVILGGPGSGADTLIRELGGVDAGTAAGLTAAFTPVTTESLITAAPDVLLMMTGGLASLGGVEGLERVPGIAQTPAGQNRRVVDMDDGVLLSFGPRTGAVLIALARALYQLP</sequence>
<evidence type="ECO:0000259" key="3">
    <source>
        <dbReference type="PROSITE" id="PS50983"/>
    </source>
</evidence>
<dbReference type="RefSeq" id="WP_066468903.1">
    <property type="nucleotide sequence ID" value="NZ_CBCRUZ010000024.1"/>
</dbReference>
<feature type="domain" description="Fe/B12 periplasmic-binding" evidence="3">
    <location>
        <begin position="84"/>
        <end position="342"/>
    </location>
</feature>
<organism evidence="4 5">
    <name type="scientific">Skermania pinensis</name>
    <dbReference type="NCBI Taxonomy" id="39122"/>
    <lineage>
        <taxon>Bacteria</taxon>
        <taxon>Bacillati</taxon>
        <taxon>Actinomycetota</taxon>
        <taxon>Actinomycetes</taxon>
        <taxon>Mycobacteriales</taxon>
        <taxon>Gordoniaceae</taxon>
        <taxon>Skermania</taxon>
    </lineage>
</organism>
<dbReference type="PROSITE" id="PS51257">
    <property type="entry name" value="PROKAR_LIPOPROTEIN"/>
    <property type="match status" value="1"/>
</dbReference>
<accession>A0ABX8SAY3</accession>
<dbReference type="Pfam" id="PF01497">
    <property type="entry name" value="Peripla_BP_2"/>
    <property type="match status" value="1"/>
</dbReference>
<dbReference type="PANTHER" id="PTHR30535">
    <property type="entry name" value="VITAMIN B12-BINDING PROTEIN"/>
    <property type="match status" value="1"/>
</dbReference>
<dbReference type="EMBL" id="CP079105">
    <property type="protein sequence ID" value="QXQ15025.1"/>
    <property type="molecule type" value="Genomic_DNA"/>
</dbReference>
<reference evidence="4" key="1">
    <citation type="submission" date="2021-07" db="EMBL/GenBank/DDBJ databases">
        <title>Candidatus Kaistella beijingensis sp. nov. isolated from a municipal wastewater treatment plant is involved in sludge foaming.</title>
        <authorList>
            <person name="Song Y."/>
            <person name="Liu S.-J."/>
        </authorList>
    </citation>
    <scope>NUCLEOTIDE SEQUENCE</scope>
    <source>
        <strain evidence="4">DSM 43998</strain>
    </source>
</reference>
<dbReference type="InterPro" id="IPR002491">
    <property type="entry name" value="ABC_transptr_periplasmic_BD"/>
</dbReference>
<proteinExistence type="inferred from homology"/>
<evidence type="ECO:0000256" key="1">
    <source>
        <dbReference type="ARBA" id="ARBA00008814"/>
    </source>
</evidence>